<evidence type="ECO:0000313" key="2">
    <source>
        <dbReference type="EMBL" id="GHD79975.1"/>
    </source>
</evidence>
<dbReference type="Pfam" id="PF09723">
    <property type="entry name" value="Zn_ribbon_8"/>
    <property type="match status" value="1"/>
</dbReference>
<dbReference type="EMBL" id="BMYP01000034">
    <property type="protein sequence ID" value="GHD79975.1"/>
    <property type="molecule type" value="Genomic_DNA"/>
</dbReference>
<accession>A0ABQ3HEU5</accession>
<dbReference type="NCBIfam" id="TIGR02605">
    <property type="entry name" value="CxxC_CxxC_SSSS"/>
    <property type="match status" value="1"/>
</dbReference>
<dbReference type="PANTHER" id="PTHR34404">
    <property type="entry name" value="REGULATORY PROTEIN, FMDB FAMILY"/>
    <property type="match status" value="1"/>
</dbReference>
<evidence type="ECO:0000259" key="1">
    <source>
        <dbReference type="SMART" id="SM00834"/>
    </source>
</evidence>
<dbReference type="PANTHER" id="PTHR34404:SF2">
    <property type="entry name" value="CONSERVED SERINE RICH PROTEIN"/>
    <property type="match status" value="1"/>
</dbReference>
<proteinExistence type="predicted"/>
<dbReference type="InterPro" id="IPR013429">
    <property type="entry name" value="Regulatory_FmdB_Zinc_ribbon"/>
</dbReference>
<protein>
    <recommendedName>
        <fullName evidence="1">Putative regulatory protein FmdB zinc ribbon domain-containing protein</fullName>
    </recommendedName>
</protein>
<evidence type="ECO:0000313" key="3">
    <source>
        <dbReference type="Proteomes" id="UP000662678"/>
    </source>
</evidence>
<sequence length="78" mass="7937">MPIYEYRCDTCGVQNEHLQKMSDAALTVCPSCGSQSYGKVLTAAGFQLKGSGWYVTDFKNSGGAPACGSGGCGSGGCA</sequence>
<reference evidence="3" key="1">
    <citation type="journal article" date="2019" name="Int. J. Syst. Evol. Microbiol.">
        <title>The Global Catalogue of Microorganisms (GCM) 10K type strain sequencing project: providing services to taxonomists for standard genome sequencing and annotation.</title>
        <authorList>
            <consortium name="The Broad Institute Genomics Platform"/>
            <consortium name="The Broad Institute Genome Sequencing Center for Infectious Disease"/>
            <person name="Wu L."/>
            <person name="Ma J."/>
        </authorList>
    </citation>
    <scope>NUCLEOTIDE SEQUENCE [LARGE SCALE GENOMIC DNA]</scope>
    <source>
        <strain evidence="3">KCTC 23713</strain>
    </source>
</reference>
<keyword evidence="3" id="KW-1185">Reference proteome</keyword>
<dbReference type="SMART" id="SM00834">
    <property type="entry name" value="CxxC_CXXC_SSSS"/>
    <property type="match status" value="1"/>
</dbReference>
<gene>
    <name evidence="2" type="ORF">GCM10011419_24020</name>
</gene>
<organism evidence="2 3">
    <name type="scientific">Vogesella fluminis</name>
    <dbReference type="NCBI Taxonomy" id="1069161"/>
    <lineage>
        <taxon>Bacteria</taxon>
        <taxon>Pseudomonadati</taxon>
        <taxon>Pseudomonadota</taxon>
        <taxon>Betaproteobacteria</taxon>
        <taxon>Neisseriales</taxon>
        <taxon>Chromobacteriaceae</taxon>
        <taxon>Vogesella</taxon>
    </lineage>
</organism>
<name>A0ABQ3HEU5_9NEIS</name>
<feature type="domain" description="Putative regulatory protein FmdB zinc ribbon" evidence="1">
    <location>
        <begin position="1"/>
        <end position="42"/>
    </location>
</feature>
<comment type="caution">
    <text evidence="2">The sequence shown here is derived from an EMBL/GenBank/DDBJ whole genome shotgun (WGS) entry which is preliminary data.</text>
</comment>
<dbReference type="Proteomes" id="UP000662678">
    <property type="component" value="Unassembled WGS sequence"/>
</dbReference>
<dbReference type="RefSeq" id="WP_189353964.1">
    <property type="nucleotide sequence ID" value="NZ_BMYP01000034.1"/>
</dbReference>